<sequence>MDDLVNNLIAQAVRNGRLEVYQNSYGPGSVHDQPQNIGGGTFIGYKSEAPVLSSMSIDGHLSELERRLQGETTPMQRAAWLERAKQAVAQIPRSSQAAGRTLGNGTGPPMAGHPPAAQGDGTPEPSSSSPVPQDHPYSQAPEKPTSGAHVQIEGESEWEVKTYNGLRENPMNIGPGGVFINYKTNKASLEDCLREAIQRAEQGRLSGEQAGQIVAIVEQRLAESSV</sequence>
<name>A0A9W8JKR3_9AGAR</name>
<accession>A0A9W8JKR3</accession>
<dbReference type="Proteomes" id="UP001140091">
    <property type="component" value="Unassembled WGS sequence"/>
</dbReference>
<evidence type="ECO:0000313" key="2">
    <source>
        <dbReference type="EMBL" id="KAJ2936222.1"/>
    </source>
</evidence>
<organism evidence="2 3">
    <name type="scientific">Candolleomyces eurysporus</name>
    <dbReference type="NCBI Taxonomy" id="2828524"/>
    <lineage>
        <taxon>Eukaryota</taxon>
        <taxon>Fungi</taxon>
        <taxon>Dikarya</taxon>
        <taxon>Basidiomycota</taxon>
        <taxon>Agaricomycotina</taxon>
        <taxon>Agaricomycetes</taxon>
        <taxon>Agaricomycetidae</taxon>
        <taxon>Agaricales</taxon>
        <taxon>Agaricineae</taxon>
        <taxon>Psathyrellaceae</taxon>
        <taxon>Candolleomyces</taxon>
    </lineage>
</organism>
<keyword evidence="3" id="KW-1185">Reference proteome</keyword>
<feature type="region of interest" description="Disordered" evidence="1">
    <location>
        <begin position="90"/>
        <end position="155"/>
    </location>
</feature>
<proteinExistence type="predicted"/>
<evidence type="ECO:0000256" key="1">
    <source>
        <dbReference type="SAM" id="MobiDB-lite"/>
    </source>
</evidence>
<evidence type="ECO:0000313" key="3">
    <source>
        <dbReference type="Proteomes" id="UP001140091"/>
    </source>
</evidence>
<reference evidence="2" key="1">
    <citation type="submission" date="2022-06" db="EMBL/GenBank/DDBJ databases">
        <title>Genome Sequence of Candolleomyces eurysporus.</title>
        <authorList>
            <person name="Buettner E."/>
        </authorList>
    </citation>
    <scope>NUCLEOTIDE SEQUENCE</scope>
    <source>
        <strain evidence="2">VTCC 930004</strain>
    </source>
</reference>
<protein>
    <submittedName>
        <fullName evidence="2">Uncharacterized protein</fullName>
    </submittedName>
</protein>
<comment type="caution">
    <text evidence="2">The sequence shown here is derived from an EMBL/GenBank/DDBJ whole genome shotgun (WGS) entry which is preliminary data.</text>
</comment>
<gene>
    <name evidence="2" type="ORF">H1R20_g871</name>
</gene>
<dbReference type="EMBL" id="JANBPK010000136">
    <property type="protein sequence ID" value="KAJ2936222.1"/>
    <property type="molecule type" value="Genomic_DNA"/>
</dbReference>
<dbReference type="AlphaFoldDB" id="A0A9W8JKR3"/>
<feature type="non-terminal residue" evidence="2">
    <location>
        <position position="226"/>
    </location>
</feature>